<evidence type="ECO:0000256" key="6">
    <source>
        <dbReference type="ARBA" id="ARBA00048679"/>
    </source>
</evidence>
<dbReference type="GO" id="GO:0004674">
    <property type="term" value="F:protein serine/threonine kinase activity"/>
    <property type="evidence" value="ECO:0007669"/>
    <property type="project" value="UniProtKB-EC"/>
</dbReference>
<name>A0AAN9PTG7_CLITE</name>
<evidence type="ECO:0000256" key="2">
    <source>
        <dbReference type="ARBA" id="ARBA00012513"/>
    </source>
</evidence>
<dbReference type="AlphaFoldDB" id="A0AAN9PTG7"/>
<dbReference type="PANTHER" id="PTHR33138">
    <property type="entry name" value="OS01G0690200 PROTEIN"/>
    <property type="match status" value="1"/>
</dbReference>
<feature type="transmembrane region" description="Helical" evidence="7">
    <location>
        <begin position="6"/>
        <end position="27"/>
    </location>
</feature>
<evidence type="ECO:0000256" key="3">
    <source>
        <dbReference type="ARBA" id="ARBA00022729"/>
    </source>
</evidence>
<organism evidence="10 11">
    <name type="scientific">Clitoria ternatea</name>
    <name type="common">Butterfly pea</name>
    <dbReference type="NCBI Taxonomy" id="43366"/>
    <lineage>
        <taxon>Eukaryota</taxon>
        <taxon>Viridiplantae</taxon>
        <taxon>Streptophyta</taxon>
        <taxon>Embryophyta</taxon>
        <taxon>Tracheophyta</taxon>
        <taxon>Spermatophyta</taxon>
        <taxon>Magnoliopsida</taxon>
        <taxon>eudicotyledons</taxon>
        <taxon>Gunneridae</taxon>
        <taxon>Pentapetalae</taxon>
        <taxon>rosids</taxon>
        <taxon>fabids</taxon>
        <taxon>Fabales</taxon>
        <taxon>Fabaceae</taxon>
        <taxon>Papilionoideae</taxon>
        <taxon>50 kb inversion clade</taxon>
        <taxon>NPAAA clade</taxon>
        <taxon>indigoferoid/millettioid clade</taxon>
        <taxon>Phaseoleae</taxon>
        <taxon>Clitoria</taxon>
    </lineage>
</organism>
<evidence type="ECO:0000256" key="7">
    <source>
        <dbReference type="SAM" id="Phobius"/>
    </source>
</evidence>
<dbReference type="EMBL" id="JAYKXN010000002">
    <property type="protein sequence ID" value="KAK7310071.1"/>
    <property type="molecule type" value="Genomic_DNA"/>
</dbReference>
<dbReference type="InterPro" id="IPR032872">
    <property type="entry name" value="WAK_assoc_C"/>
</dbReference>
<keyword evidence="3" id="KW-0732">Signal</keyword>
<dbReference type="InterPro" id="IPR025287">
    <property type="entry name" value="WAK_GUB"/>
</dbReference>
<dbReference type="Proteomes" id="UP001359559">
    <property type="component" value="Unassembled WGS sequence"/>
</dbReference>
<keyword evidence="7" id="KW-1133">Transmembrane helix</keyword>
<feature type="domain" description="Wall-associated receptor kinase C-terminal" evidence="9">
    <location>
        <begin position="163"/>
        <end position="245"/>
    </location>
</feature>
<accession>A0AAN9PTG7</accession>
<dbReference type="GO" id="GO:0016020">
    <property type="term" value="C:membrane"/>
    <property type="evidence" value="ECO:0007669"/>
    <property type="project" value="UniProtKB-SubCell"/>
</dbReference>
<keyword evidence="7" id="KW-0472">Membrane</keyword>
<evidence type="ECO:0000259" key="8">
    <source>
        <dbReference type="Pfam" id="PF13947"/>
    </source>
</evidence>
<protein>
    <recommendedName>
        <fullName evidence="2">non-specific serine/threonine protein kinase</fullName>
        <ecNumber evidence="2">2.7.11.1</ecNumber>
    </recommendedName>
</protein>
<keyword evidence="4" id="KW-0325">Glycoprotein</keyword>
<reference evidence="10 11" key="1">
    <citation type="submission" date="2024-01" db="EMBL/GenBank/DDBJ databases">
        <title>The genomes of 5 underutilized Papilionoideae crops provide insights into root nodulation and disease resistance.</title>
        <authorList>
            <person name="Yuan L."/>
        </authorList>
    </citation>
    <scope>NUCLEOTIDE SEQUENCE [LARGE SCALE GENOMIC DNA]</scope>
    <source>
        <strain evidence="10">LY-2023</strain>
        <tissue evidence="10">Leaf</tissue>
    </source>
</reference>
<evidence type="ECO:0000313" key="10">
    <source>
        <dbReference type="EMBL" id="KAK7310071.1"/>
    </source>
</evidence>
<dbReference type="GO" id="GO:0030247">
    <property type="term" value="F:polysaccharide binding"/>
    <property type="evidence" value="ECO:0007669"/>
    <property type="project" value="InterPro"/>
</dbReference>
<comment type="caution">
    <text evidence="10">The sequence shown here is derived from an EMBL/GenBank/DDBJ whole genome shotgun (WGS) entry which is preliminary data.</text>
</comment>
<feature type="domain" description="Wall-associated receptor kinase galacturonan-binding" evidence="8">
    <location>
        <begin position="39"/>
        <end position="102"/>
    </location>
</feature>
<comment type="catalytic activity">
    <reaction evidence="6">
        <text>L-seryl-[protein] + ATP = O-phospho-L-seryl-[protein] + ADP + H(+)</text>
        <dbReference type="Rhea" id="RHEA:17989"/>
        <dbReference type="Rhea" id="RHEA-COMP:9863"/>
        <dbReference type="Rhea" id="RHEA-COMP:11604"/>
        <dbReference type="ChEBI" id="CHEBI:15378"/>
        <dbReference type="ChEBI" id="CHEBI:29999"/>
        <dbReference type="ChEBI" id="CHEBI:30616"/>
        <dbReference type="ChEBI" id="CHEBI:83421"/>
        <dbReference type="ChEBI" id="CHEBI:456216"/>
        <dbReference type="EC" id="2.7.11.1"/>
    </reaction>
</comment>
<evidence type="ECO:0000313" key="11">
    <source>
        <dbReference type="Proteomes" id="UP001359559"/>
    </source>
</evidence>
<dbReference type="Pfam" id="PF13947">
    <property type="entry name" value="GUB_WAK_bind"/>
    <property type="match status" value="1"/>
</dbReference>
<dbReference type="PANTHER" id="PTHR33138:SF27">
    <property type="entry name" value="WALL-ASSOCIATED RECEPTOR KINASE C-TERMINAL DOMAIN-CONTAINING PROTEIN"/>
    <property type="match status" value="1"/>
</dbReference>
<evidence type="ECO:0000256" key="4">
    <source>
        <dbReference type="ARBA" id="ARBA00023180"/>
    </source>
</evidence>
<dbReference type="Pfam" id="PF14380">
    <property type="entry name" value="WAK_assoc"/>
    <property type="match status" value="1"/>
</dbReference>
<keyword evidence="11" id="KW-1185">Reference proteome</keyword>
<evidence type="ECO:0000256" key="1">
    <source>
        <dbReference type="ARBA" id="ARBA00004167"/>
    </source>
</evidence>
<comment type="catalytic activity">
    <reaction evidence="5">
        <text>L-threonyl-[protein] + ATP = O-phospho-L-threonyl-[protein] + ADP + H(+)</text>
        <dbReference type="Rhea" id="RHEA:46608"/>
        <dbReference type="Rhea" id="RHEA-COMP:11060"/>
        <dbReference type="Rhea" id="RHEA-COMP:11605"/>
        <dbReference type="ChEBI" id="CHEBI:15378"/>
        <dbReference type="ChEBI" id="CHEBI:30013"/>
        <dbReference type="ChEBI" id="CHEBI:30616"/>
        <dbReference type="ChEBI" id="CHEBI:61977"/>
        <dbReference type="ChEBI" id="CHEBI:456216"/>
        <dbReference type="EC" id="2.7.11.1"/>
    </reaction>
</comment>
<evidence type="ECO:0000256" key="5">
    <source>
        <dbReference type="ARBA" id="ARBA00047899"/>
    </source>
</evidence>
<gene>
    <name evidence="10" type="ORF">RJT34_07297</name>
</gene>
<evidence type="ECO:0000259" key="9">
    <source>
        <dbReference type="Pfam" id="PF14380"/>
    </source>
</evidence>
<sequence>MNPRTIFFPCSFLFHFHIILFTLLPTITFSSLDPKFEACEPKTCGNGLNISYPFYIQGKQQPFYGNPGFELSCNQGSPILNLVNSQYIIQEIFYDNHSFRVSNIAFSEPNTSSCIASTQSLTVGRYRFQLAPNQRDLFLFYGCNLTSLPQGLRENGIGCSEENRNSWVVGMAKEDEDLELVKENCKGETVNATVEDVKDGVKEALKNGFLLNWNATNRTECANNGGRCGFDPDPATYAFRCYCPHGVHVFNCDPS</sequence>
<comment type="subcellular location">
    <subcellularLocation>
        <location evidence="1">Membrane</location>
        <topology evidence="1">Single-pass membrane protein</topology>
    </subcellularLocation>
</comment>
<dbReference type="EC" id="2.7.11.1" evidence="2"/>
<proteinExistence type="predicted"/>
<keyword evidence="7" id="KW-0812">Transmembrane</keyword>